<keyword evidence="9" id="KW-0472">Membrane</keyword>
<protein>
    <submittedName>
        <fullName evidence="11">Do/DeqQ family serine protease</fullName>
    </submittedName>
</protein>
<dbReference type="InterPro" id="IPR001940">
    <property type="entry name" value="Peptidase_S1C"/>
</dbReference>
<evidence type="ECO:0000256" key="8">
    <source>
        <dbReference type="PIRSR" id="PIRSR611782-2"/>
    </source>
</evidence>
<dbReference type="NCBIfam" id="TIGR02037">
    <property type="entry name" value="degP_htrA_DO"/>
    <property type="match status" value="1"/>
</dbReference>
<sequence>MSAHLQNDPANASGRLGKIYKAGLAILLTGVIAAGTISVFAPAVSTPAVAEKQVPQSHSDIQLSYAPLVKSTSGAVVNVYAGRKVQQRSPFAGDPFFEQFFGGQMRPNKPRFEQSLGSGVIVDGSGLIVTNNHVIDGADDIKVALADGREFSSKLLLNDVTTDLAILKIDAKEQLPTVKLADSDKVEVGDLVLAIGNPFGVGQTVTSGIVSAQSRTQVGVSDFDFFIQTDAAINPGNSGGALIDMQGNLIGINTAIYSRSGGSVGIGFAIPSNMVAAVVKSAESGSDKFERPYVGATFQAITPDIAAGLGLRQPSGALITEIVEKGPVAEAGIKVGEVITAIDGVKVDNPDALAYRVSTAGIGKTVQMTVLNDGKSRDVAVKLAQPPKEVPAREITGRNPLAGAQVQDITPELARKARVAPTTRGVMISGVKDNTPAQAMNLRAGDIVRGVNGTAIGNVDDLQTVLSAGRNALWRLDIERDGVIYRQFVR</sequence>
<dbReference type="InterPro" id="IPR011782">
    <property type="entry name" value="Pept_S1C_Do"/>
</dbReference>
<accession>A0A366DYA3</accession>
<proteinExistence type="inferred from homology"/>
<evidence type="ECO:0000256" key="7">
    <source>
        <dbReference type="PIRSR" id="PIRSR611782-1"/>
    </source>
</evidence>
<reference evidence="11 12" key="1">
    <citation type="submission" date="2018-06" db="EMBL/GenBank/DDBJ databases">
        <title>Genomic Encyclopedia of Type Strains, Phase IV (KMG-IV): sequencing the most valuable type-strain genomes for metagenomic binning, comparative biology and taxonomic classification.</title>
        <authorList>
            <person name="Goeker M."/>
        </authorList>
    </citation>
    <scope>NUCLEOTIDE SEQUENCE [LARGE SCALE GENOMIC DNA]</scope>
    <source>
        <strain evidence="11 12">DSM 25619</strain>
    </source>
</reference>
<keyword evidence="12" id="KW-1185">Reference proteome</keyword>
<keyword evidence="5" id="KW-0378">Hydrolase</keyword>
<feature type="active site" description="Charge relay system" evidence="7">
    <location>
        <position position="133"/>
    </location>
</feature>
<feature type="active site" description="Charge relay system" evidence="7">
    <location>
        <position position="238"/>
    </location>
</feature>
<feature type="binding site" evidence="8">
    <location>
        <begin position="236"/>
        <end position="238"/>
    </location>
    <ligand>
        <name>substrate</name>
    </ligand>
</feature>
<dbReference type="AlphaFoldDB" id="A0A366DYA3"/>
<evidence type="ECO:0000256" key="4">
    <source>
        <dbReference type="ARBA" id="ARBA00022737"/>
    </source>
</evidence>
<dbReference type="Pfam" id="PF13180">
    <property type="entry name" value="PDZ_2"/>
    <property type="match status" value="2"/>
</dbReference>
<dbReference type="Pfam" id="PF13365">
    <property type="entry name" value="Trypsin_2"/>
    <property type="match status" value="1"/>
</dbReference>
<keyword evidence="3" id="KW-0732">Signal</keyword>
<evidence type="ECO:0000313" key="11">
    <source>
        <dbReference type="EMBL" id="RBO95091.1"/>
    </source>
</evidence>
<name>A0A366DYA3_9HYPH</name>
<dbReference type="GO" id="GO:0004252">
    <property type="term" value="F:serine-type endopeptidase activity"/>
    <property type="evidence" value="ECO:0007669"/>
    <property type="project" value="InterPro"/>
</dbReference>
<evidence type="ECO:0000256" key="9">
    <source>
        <dbReference type="SAM" id="Phobius"/>
    </source>
</evidence>
<dbReference type="Gene3D" id="2.40.10.120">
    <property type="match status" value="1"/>
</dbReference>
<evidence type="ECO:0000256" key="6">
    <source>
        <dbReference type="ARBA" id="ARBA00022825"/>
    </source>
</evidence>
<evidence type="ECO:0000256" key="2">
    <source>
        <dbReference type="ARBA" id="ARBA00022670"/>
    </source>
</evidence>
<comment type="similarity">
    <text evidence="1">Belongs to the peptidase S1C family.</text>
</comment>
<keyword evidence="4" id="KW-0677">Repeat</keyword>
<dbReference type="EMBL" id="QNRH01000004">
    <property type="protein sequence ID" value="RBO95091.1"/>
    <property type="molecule type" value="Genomic_DNA"/>
</dbReference>
<dbReference type="SMART" id="SM00228">
    <property type="entry name" value="PDZ"/>
    <property type="match status" value="2"/>
</dbReference>
<evidence type="ECO:0000256" key="1">
    <source>
        <dbReference type="ARBA" id="ARBA00010541"/>
    </source>
</evidence>
<dbReference type="SUPFAM" id="SSF50494">
    <property type="entry name" value="Trypsin-like serine proteases"/>
    <property type="match status" value="1"/>
</dbReference>
<feature type="binding site" evidence="8">
    <location>
        <position position="133"/>
    </location>
    <ligand>
        <name>substrate</name>
    </ligand>
</feature>
<dbReference type="Gene3D" id="2.30.42.10">
    <property type="match status" value="2"/>
</dbReference>
<dbReference type="InterPro" id="IPR009003">
    <property type="entry name" value="Peptidase_S1_PA"/>
</dbReference>
<evidence type="ECO:0000259" key="10">
    <source>
        <dbReference type="PROSITE" id="PS50106"/>
    </source>
</evidence>
<feature type="active site" description="Charge relay system" evidence="7">
    <location>
        <position position="163"/>
    </location>
</feature>
<dbReference type="RefSeq" id="WP_113944920.1">
    <property type="nucleotide sequence ID" value="NZ_JBHEEG010000001.1"/>
</dbReference>
<evidence type="ECO:0000313" key="12">
    <source>
        <dbReference type="Proteomes" id="UP000252893"/>
    </source>
</evidence>
<keyword evidence="6" id="KW-0720">Serine protease</keyword>
<dbReference type="OrthoDB" id="9758917at2"/>
<dbReference type="GO" id="GO:0006508">
    <property type="term" value="P:proteolysis"/>
    <property type="evidence" value="ECO:0007669"/>
    <property type="project" value="UniProtKB-KW"/>
</dbReference>
<dbReference type="PROSITE" id="PS50106">
    <property type="entry name" value="PDZ"/>
    <property type="match status" value="1"/>
</dbReference>
<dbReference type="PANTHER" id="PTHR22939">
    <property type="entry name" value="SERINE PROTEASE FAMILY S1C HTRA-RELATED"/>
    <property type="match status" value="1"/>
</dbReference>
<gene>
    <name evidence="11" type="ORF">DFR47_104460</name>
</gene>
<organism evidence="11 12">
    <name type="scientific">Pseudochrobactrum asaccharolyticum</name>
    <dbReference type="NCBI Taxonomy" id="354351"/>
    <lineage>
        <taxon>Bacteria</taxon>
        <taxon>Pseudomonadati</taxon>
        <taxon>Pseudomonadota</taxon>
        <taxon>Alphaproteobacteria</taxon>
        <taxon>Hyphomicrobiales</taxon>
        <taxon>Brucellaceae</taxon>
        <taxon>Pseudochrobactrum</taxon>
    </lineage>
</organism>
<dbReference type="PRINTS" id="PR00834">
    <property type="entry name" value="PROTEASES2C"/>
</dbReference>
<dbReference type="InterPro" id="IPR001478">
    <property type="entry name" value="PDZ"/>
</dbReference>
<dbReference type="InterPro" id="IPR036034">
    <property type="entry name" value="PDZ_sf"/>
</dbReference>
<dbReference type="Proteomes" id="UP000252893">
    <property type="component" value="Unassembled WGS sequence"/>
</dbReference>
<keyword evidence="9" id="KW-0812">Transmembrane</keyword>
<feature type="transmembrane region" description="Helical" evidence="9">
    <location>
        <begin position="24"/>
        <end position="44"/>
    </location>
</feature>
<dbReference type="SUPFAM" id="SSF50156">
    <property type="entry name" value="PDZ domain-like"/>
    <property type="match status" value="2"/>
</dbReference>
<comment type="caution">
    <text evidence="11">The sequence shown here is derived from an EMBL/GenBank/DDBJ whole genome shotgun (WGS) entry which is preliminary data.</text>
</comment>
<feature type="binding site" evidence="8">
    <location>
        <position position="163"/>
    </location>
    <ligand>
        <name>substrate</name>
    </ligand>
</feature>
<evidence type="ECO:0000256" key="5">
    <source>
        <dbReference type="ARBA" id="ARBA00022801"/>
    </source>
</evidence>
<keyword evidence="2 11" id="KW-0645">Protease</keyword>
<keyword evidence="9" id="KW-1133">Transmembrane helix</keyword>
<dbReference type="PANTHER" id="PTHR22939:SF129">
    <property type="entry name" value="SERINE PROTEASE HTRA2, MITOCHONDRIAL"/>
    <property type="match status" value="1"/>
</dbReference>
<evidence type="ECO:0000256" key="3">
    <source>
        <dbReference type="ARBA" id="ARBA00022729"/>
    </source>
</evidence>
<feature type="domain" description="PDZ" evidence="10">
    <location>
        <begin position="309"/>
        <end position="349"/>
    </location>
</feature>